<feature type="region of interest" description="Disordered" evidence="1">
    <location>
        <begin position="51"/>
        <end position="73"/>
    </location>
</feature>
<proteinExistence type="predicted"/>
<protein>
    <submittedName>
        <fullName evidence="2">Uncharacterized protein</fullName>
    </submittedName>
</protein>
<organism evidence="2">
    <name type="scientific">Microbacterium sp. A8/3-1</name>
    <dbReference type="NCBI Taxonomy" id="3160749"/>
    <lineage>
        <taxon>Bacteria</taxon>
        <taxon>Bacillati</taxon>
        <taxon>Actinomycetota</taxon>
        <taxon>Actinomycetes</taxon>
        <taxon>Micrococcales</taxon>
        <taxon>Microbacteriaceae</taxon>
        <taxon>Microbacterium</taxon>
    </lineage>
</organism>
<gene>
    <name evidence="2" type="ORF">ABS642_11685</name>
</gene>
<evidence type="ECO:0000256" key="1">
    <source>
        <dbReference type="SAM" id="MobiDB-lite"/>
    </source>
</evidence>
<name>A0AAU7VTC3_9MICO</name>
<reference evidence="2" key="1">
    <citation type="submission" date="2024-06" db="EMBL/GenBank/DDBJ databases">
        <title>Draft genome sequence of Microbacterium sp. strain A8/3-1, isolated from Oxytropis tragacanthoides Fisch. ex DC. Root nodules in the Altai region of Russia.</title>
        <authorList>
            <person name="Sazanova A."/>
            <person name="Guro P."/>
            <person name="Kuznetsova I."/>
            <person name="Belimov A."/>
            <person name="Safronova V."/>
        </authorList>
    </citation>
    <scope>NUCLEOTIDE SEQUENCE</scope>
    <source>
        <strain evidence="2">A8/3-1</strain>
    </source>
</reference>
<dbReference type="RefSeq" id="WP_350350193.1">
    <property type="nucleotide sequence ID" value="NZ_CP158357.1"/>
</dbReference>
<dbReference type="EMBL" id="CP158357">
    <property type="protein sequence ID" value="XBX76574.1"/>
    <property type="molecule type" value="Genomic_DNA"/>
</dbReference>
<accession>A0AAU7VTC3</accession>
<dbReference type="AlphaFoldDB" id="A0AAU7VTC3"/>
<evidence type="ECO:0000313" key="2">
    <source>
        <dbReference type="EMBL" id="XBX76574.1"/>
    </source>
</evidence>
<sequence length="213" mass="23241">MSLKKLMRDLVDAVDGAGHEFKQGFSSAFRKRGGKHRADADVIRGWDRRNVDYEPRHRGDGKPPTSHAKDYDIRDDVRRGLESLGHVPKHADPDYDTARDLGTSLGKDVRGLPGDVLDEVKGVPKKAPKQLVEELYEDAIGQDSPDKYGETAQGDMRFLAPASEASDLSGLSNSELEARFGLAPGSLDGATVEVTSIPGSRFTSVEIERPDGR</sequence>